<proteinExistence type="predicted"/>
<dbReference type="Proteomes" id="UP001057402">
    <property type="component" value="Chromosome 4"/>
</dbReference>
<protein>
    <submittedName>
        <fullName evidence="1">Uncharacterized protein</fullName>
    </submittedName>
</protein>
<sequence length="530" mass="57793">MGAKKPRIVIIGAGMAGLTAAHELCTSARDEFEVLVVEAGSRIGGRINTSEFGPDRIELGATWIHGVGGSPVYEIASRIGSLSSDRPWECMDCSFEVRTVAEDGSEVTRAVSELVSALFDSLMDFAQGKAKVFEDGACSSQESKEEFRGIAAEALEACRSECGRARNPSIGSFLRKGLEIYWGRSGCGKDPRRNLDEEAVFAMNENIQRTYTSAGDLSSLDFWAEREYMTCSGEEITIANGYSSVVQHLASVLPPGTIRIGWEVVKIEWHPLANGHADSYPVTLHFRDRATIHADHVIVTVSLGVLKARTGPGTSLFSPPLPPFKTDAISRLGFGTVNKLFLHLTSAADNRVEFPFLQMAFHRPDSEFKNRAVPWWMRRTASLSPIHRNSDVLLSWFAGKEALHLETLTEEEILDEVSSAVNSMISPSDPGSAGVKFGKALRSKWGSDPLFLGSYSYVAVGSSGDDLDALAVPLPLTLPRGCSALQIMFAGEATHRTHYSTTHGAYYSGIREAVRLLKHYKCGGWTDYDG</sequence>
<evidence type="ECO:0000313" key="1">
    <source>
        <dbReference type="EMBL" id="KAI4376535.1"/>
    </source>
</evidence>
<accession>A0ACB9RCV2</accession>
<name>A0ACB9RCV2_9MYRT</name>
<organism evidence="1 2">
    <name type="scientific">Melastoma candidum</name>
    <dbReference type="NCBI Taxonomy" id="119954"/>
    <lineage>
        <taxon>Eukaryota</taxon>
        <taxon>Viridiplantae</taxon>
        <taxon>Streptophyta</taxon>
        <taxon>Embryophyta</taxon>
        <taxon>Tracheophyta</taxon>
        <taxon>Spermatophyta</taxon>
        <taxon>Magnoliopsida</taxon>
        <taxon>eudicotyledons</taxon>
        <taxon>Gunneridae</taxon>
        <taxon>Pentapetalae</taxon>
        <taxon>rosids</taxon>
        <taxon>malvids</taxon>
        <taxon>Myrtales</taxon>
        <taxon>Melastomataceae</taxon>
        <taxon>Melastomatoideae</taxon>
        <taxon>Melastomateae</taxon>
        <taxon>Melastoma</taxon>
    </lineage>
</organism>
<comment type="caution">
    <text evidence="1">The sequence shown here is derived from an EMBL/GenBank/DDBJ whole genome shotgun (WGS) entry which is preliminary data.</text>
</comment>
<evidence type="ECO:0000313" key="2">
    <source>
        <dbReference type="Proteomes" id="UP001057402"/>
    </source>
</evidence>
<keyword evidence="2" id="KW-1185">Reference proteome</keyword>
<reference evidence="2" key="1">
    <citation type="journal article" date="2023" name="Front. Plant Sci.">
        <title>Chromosomal-level genome assembly of Melastoma candidum provides insights into trichome evolution.</title>
        <authorList>
            <person name="Zhong Y."/>
            <person name="Wu W."/>
            <person name="Sun C."/>
            <person name="Zou P."/>
            <person name="Liu Y."/>
            <person name="Dai S."/>
            <person name="Zhou R."/>
        </authorList>
    </citation>
    <scope>NUCLEOTIDE SEQUENCE [LARGE SCALE GENOMIC DNA]</scope>
</reference>
<dbReference type="EMBL" id="CM042883">
    <property type="protein sequence ID" value="KAI4376535.1"/>
    <property type="molecule type" value="Genomic_DNA"/>
</dbReference>
<gene>
    <name evidence="1" type="ORF">MLD38_014285</name>
</gene>